<feature type="region of interest" description="Disordered" evidence="1">
    <location>
        <begin position="501"/>
        <end position="533"/>
    </location>
</feature>
<dbReference type="RefSeq" id="WP_259313362.1">
    <property type="nucleotide sequence ID" value="NZ_CP087164.1"/>
</dbReference>
<evidence type="ECO:0000259" key="3">
    <source>
        <dbReference type="Pfam" id="PF13193"/>
    </source>
</evidence>
<reference evidence="4" key="1">
    <citation type="journal article" date="2022" name="Int. J. Syst. Evol. Microbiol.">
        <title>Pseudomonas aegrilactucae sp. nov. and Pseudomonas morbosilactucae sp. nov., pathogens causing bacterial rot of lettuce in Japan.</title>
        <authorList>
            <person name="Sawada H."/>
            <person name="Fujikawa T."/>
            <person name="Satou M."/>
        </authorList>
    </citation>
    <scope>NUCLEOTIDE SEQUENCE</scope>
    <source>
        <strain evidence="4">0166_1</strain>
    </source>
</reference>
<dbReference type="SUPFAM" id="SSF56801">
    <property type="entry name" value="Acetyl-CoA synthetase-like"/>
    <property type="match status" value="1"/>
</dbReference>
<name>A0A9E6XRQ6_9ACTN</name>
<dbReference type="GO" id="GO:0004467">
    <property type="term" value="F:long-chain fatty acid-CoA ligase activity"/>
    <property type="evidence" value="ECO:0007669"/>
    <property type="project" value="UniProtKB-EC"/>
</dbReference>
<evidence type="ECO:0000313" key="4">
    <source>
        <dbReference type="EMBL" id="UGS33665.1"/>
    </source>
</evidence>
<proteinExistence type="predicted"/>
<accession>A0A9E6XRQ6</accession>
<protein>
    <submittedName>
        <fullName evidence="4">Long-chain-fatty-acid--CoA ligase</fullName>
        <ecNumber evidence="4">6.2.1.3</ecNumber>
    </submittedName>
</protein>
<evidence type="ECO:0000256" key="1">
    <source>
        <dbReference type="SAM" id="MobiDB-lite"/>
    </source>
</evidence>
<dbReference type="EC" id="6.2.1.3" evidence="4"/>
<dbReference type="PROSITE" id="PS00455">
    <property type="entry name" value="AMP_BINDING"/>
    <property type="match status" value="1"/>
</dbReference>
<dbReference type="Pfam" id="PF13193">
    <property type="entry name" value="AMP-binding_C"/>
    <property type="match status" value="1"/>
</dbReference>
<dbReference type="EMBL" id="CP087164">
    <property type="protein sequence ID" value="UGS33665.1"/>
    <property type="molecule type" value="Genomic_DNA"/>
</dbReference>
<dbReference type="PANTHER" id="PTHR43767:SF1">
    <property type="entry name" value="NONRIBOSOMAL PEPTIDE SYNTHASE PES1 (EUROFUNG)-RELATED"/>
    <property type="match status" value="1"/>
</dbReference>
<dbReference type="PANTHER" id="PTHR43767">
    <property type="entry name" value="LONG-CHAIN-FATTY-ACID--COA LIGASE"/>
    <property type="match status" value="1"/>
</dbReference>
<dbReference type="AlphaFoldDB" id="A0A9E6XRQ6"/>
<dbReference type="Pfam" id="PF00501">
    <property type="entry name" value="AMP-binding"/>
    <property type="match status" value="1"/>
</dbReference>
<dbReference type="Gene3D" id="3.30.300.30">
    <property type="match status" value="1"/>
</dbReference>
<dbReference type="InterPro" id="IPR025110">
    <property type="entry name" value="AMP-bd_C"/>
</dbReference>
<keyword evidence="5" id="KW-1185">Reference proteome</keyword>
<feature type="domain" description="AMP-binding enzyme C-terminal" evidence="3">
    <location>
        <begin position="428"/>
        <end position="503"/>
    </location>
</feature>
<dbReference type="InterPro" id="IPR000873">
    <property type="entry name" value="AMP-dep_synth/lig_dom"/>
</dbReference>
<dbReference type="InterPro" id="IPR020845">
    <property type="entry name" value="AMP-binding_CS"/>
</dbReference>
<evidence type="ECO:0000259" key="2">
    <source>
        <dbReference type="Pfam" id="PF00501"/>
    </source>
</evidence>
<dbReference type="Proteomes" id="UP001162834">
    <property type="component" value="Chromosome"/>
</dbReference>
<feature type="compositionally biased region" description="Basic residues" evidence="1">
    <location>
        <begin position="524"/>
        <end position="533"/>
    </location>
</feature>
<organism evidence="4 5">
    <name type="scientific">Capillimicrobium parvum</name>
    <dbReference type="NCBI Taxonomy" id="2884022"/>
    <lineage>
        <taxon>Bacteria</taxon>
        <taxon>Bacillati</taxon>
        <taxon>Actinomycetota</taxon>
        <taxon>Thermoleophilia</taxon>
        <taxon>Solirubrobacterales</taxon>
        <taxon>Capillimicrobiaceae</taxon>
        <taxon>Capillimicrobium</taxon>
    </lineage>
</organism>
<dbReference type="InterPro" id="IPR045851">
    <property type="entry name" value="AMP-bd_C_sf"/>
</dbReference>
<dbReference type="KEGG" id="sbae:DSM104329_00030"/>
<sequence>MPATELEPFPELSTTVHGALEIAVARRPDESCVRFLAGRDLTSSELHAESMRFGAALQRAGVEPGDRVIVMLDNREEFLFTFFGCSAAAATMVPLNTGLRGTSLRYQIEDAEARLAIVGAEFAALLRGESADTDLRLVVVGDAPAVEGEGYDDFVGAPRTADGFTPVAQKRRDRSMILYTSGTTGPPKGIVYSHGSTLAFADAGARGYAYVPGDVAFTCLPLFHVNALLNVTLGAILHDTPVVVSPRFSVSSFWDEVVAAGGTTTPMLGSMATLLLQREPCDAERRNPLRTACVVPASIEYHHELEDRFGLHVITFYGLTDAGTLTTTAETQVGSAGQAFPEWELILADDDDRPVPPGVIGEMLVRPKVPHITPLGYWRKSDATVEAWQNQWIHTGDFMRADENGHFYFVDRKKDAIRSRGENVSSFEVEQVALSHPAVADAAVYAVPSDLSEDDVMLAVVPSARHELDWDDLRAHCAERLPFFAVPRYFRRTDTLPRTANGKVQKTGLRREGVTGDTADLGRARRAPAKGAA</sequence>
<feature type="domain" description="AMP-dependent synthetase/ligase" evidence="2">
    <location>
        <begin position="21"/>
        <end position="366"/>
    </location>
</feature>
<dbReference type="InterPro" id="IPR042099">
    <property type="entry name" value="ANL_N_sf"/>
</dbReference>
<dbReference type="Gene3D" id="3.40.50.12780">
    <property type="entry name" value="N-terminal domain of ligase-like"/>
    <property type="match status" value="1"/>
</dbReference>
<keyword evidence="4" id="KW-0436">Ligase</keyword>
<gene>
    <name evidence="4" type="primary">lcfB_1</name>
    <name evidence="4" type="ORF">DSM104329_00030</name>
</gene>
<evidence type="ECO:0000313" key="5">
    <source>
        <dbReference type="Proteomes" id="UP001162834"/>
    </source>
</evidence>
<dbReference type="InterPro" id="IPR050237">
    <property type="entry name" value="ATP-dep_AMP-bd_enzyme"/>
</dbReference>